<dbReference type="Gene3D" id="1.25.40.20">
    <property type="entry name" value="Ankyrin repeat-containing domain"/>
    <property type="match status" value="2"/>
</dbReference>
<keyword evidence="3" id="KW-0808">Transferase</keyword>
<feature type="repeat" description="ANK" evidence="8">
    <location>
        <begin position="168"/>
        <end position="200"/>
    </location>
</feature>
<keyword evidence="10" id="KW-1185">Reference proteome</keyword>
<feature type="domain" description="SAM" evidence="9">
    <location>
        <begin position="383"/>
        <end position="449"/>
    </location>
</feature>
<dbReference type="InParanoid" id="A0A6P8Z5T3"/>
<proteinExistence type="inferred from homology"/>
<dbReference type="InterPro" id="IPR001660">
    <property type="entry name" value="SAM"/>
</dbReference>
<dbReference type="Pfam" id="PF12796">
    <property type="entry name" value="Ank_2"/>
    <property type="match status" value="2"/>
</dbReference>
<keyword evidence="5 8" id="KW-0040">ANK repeat</keyword>
<reference evidence="11" key="1">
    <citation type="submission" date="2025-08" db="UniProtKB">
        <authorList>
            <consortium name="RefSeq"/>
        </authorList>
    </citation>
    <scope>IDENTIFICATION</scope>
    <source>
        <tissue evidence="11">Total insect</tissue>
    </source>
</reference>
<dbReference type="GO" id="GO:0085020">
    <property type="term" value="P:protein K6-linked ubiquitination"/>
    <property type="evidence" value="ECO:0007669"/>
    <property type="project" value="TreeGrafter"/>
</dbReference>
<dbReference type="GO" id="GO:0003950">
    <property type="term" value="F:NAD+ poly-ADP-ribosyltransferase activity"/>
    <property type="evidence" value="ECO:0007669"/>
    <property type="project" value="UniProtKB-EC"/>
</dbReference>
<dbReference type="PROSITE" id="PS50297">
    <property type="entry name" value="ANK_REP_REGION"/>
    <property type="match status" value="3"/>
</dbReference>
<comment type="similarity">
    <text evidence="6">Belongs to the ARTD/PARP family.</text>
</comment>
<dbReference type="SMART" id="SM00454">
    <property type="entry name" value="SAM"/>
    <property type="match status" value="1"/>
</dbReference>
<dbReference type="SUPFAM" id="SSF47769">
    <property type="entry name" value="SAM/Pointed domain"/>
    <property type="match status" value="1"/>
</dbReference>
<sequence length="450" mass="49515">MPEPESEKASGLGDICRRRDWINLSRCLAAGCTVNQRDHHGLTPLQICSALGWTEAVLLLLKHGADVNQACPLGWTPLMQAVRNGQSDVVGVLIKAGADVSMQNVYGWDSMSLAVESTERDSMAMLMPLADSSGIFRALARACQLGKIEDVSYLLNHQANVNGKLPDSGLTPLMLAACGGHTEVVKVLLASAANVHMTNSSNLTALDMALINGHNDVGVLLTPPPTISFMKASSLSPHPPFHSLALPQWSPYGMPLNPCTPAYHTPSVGPHSPQIFKFPPSPTCACTPFNCTPYISPHQSPAHLSPYLMAHSPRQCVSPTACSSPLVPPWLFSYGHCYYKVEPKFKLESRKILRRWWKKLKRRFGKKRQHKNVGVYVSVHGHEAKHSDPQLEALLHSLNLESLSPLLKSHEIDVDTFLNLRQADLEELGIVDKAFQFFILQRIRSLNNNL</sequence>
<evidence type="ECO:0000256" key="6">
    <source>
        <dbReference type="ARBA" id="ARBA00024347"/>
    </source>
</evidence>
<dbReference type="Gene3D" id="1.10.150.50">
    <property type="entry name" value="Transcription Factor, Ets-1"/>
    <property type="match status" value="1"/>
</dbReference>
<dbReference type="SUPFAM" id="SSF48403">
    <property type="entry name" value="Ankyrin repeat"/>
    <property type="match status" value="1"/>
</dbReference>
<dbReference type="GO" id="GO:0016779">
    <property type="term" value="F:nucleotidyltransferase activity"/>
    <property type="evidence" value="ECO:0007669"/>
    <property type="project" value="UniProtKB-KW"/>
</dbReference>
<evidence type="ECO:0000256" key="7">
    <source>
        <dbReference type="ARBA" id="ARBA00033987"/>
    </source>
</evidence>
<name>A0A6P8Z5T3_THRPL</name>
<protein>
    <recommendedName>
        <fullName evidence="1">NAD(+) ADP-ribosyltransferase</fullName>
        <ecNumber evidence="1">2.4.2.30</ecNumber>
    </recommendedName>
</protein>
<evidence type="ECO:0000256" key="1">
    <source>
        <dbReference type="ARBA" id="ARBA00012020"/>
    </source>
</evidence>
<dbReference type="OrthoDB" id="194358at2759"/>
<evidence type="ECO:0000259" key="9">
    <source>
        <dbReference type="SMART" id="SM00454"/>
    </source>
</evidence>
<organism evidence="11">
    <name type="scientific">Thrips palmi</name>
    <name type="common">Melon thrips</name>
    <dbReference type="NCBI Taxonomy" id="161013"/>
    <lineage>
        <taxon>Eukaryota</taxon>
        <taxon>Metazoa</taxon>
        <taxon>Ecdysozoa</taxon>
        <taxon>Arthropoda</taxon>
        <taxon>Hexapoda</taxon>
        <taxon>Insecta</taxon>
        <taxon>Pterygota</taxon>
        <taxon>Neoptera</taxon>
        <taxon>Paraneoptera</taxon>
        <taxon>Thysanoptera</taxon>
        <taxon>Terebrantia</taxon>
        <taxon>Thripoidea</taxon>
        <taxon>Thripidae</taxon>
        <taxon>Thrips</taxon>
    </lineage>
</organism>
<keyword evidence="3" id="KW-0548">Nucleotidyltransferase</keyword>
<dbReference type="GO" id="GO:0031436">
    <property type="term" value="C:BRCA1-BARD1 complex"/>
    <property type="evidence" value="ECO:0007669"/>
    <property type="project" value="TreeGrafter"/>
</dbReference>
<dbReference type="GO" id="GO:0004842">
    <property type="term" value="F:ubiquitin-protein transferase activity"/>
    <property type="evidence" value="ECO:0007669"/>
    <property type="project" value="TreeGrafter"/>
</dbReference>
<keyword evidence="2" id="KW-0328">Glycosyltransferase</keyword>
<feature type="repeat" description="ANK" evidence="8">
    <location>
        <begin position="73"/>
        <end position="105"/>
    </location>
</feature>
<dbReference type="EC" id="2.4.2.30" evidence="1"/>
<keyword evidence="4" id="KW-0677">Repeat</keyword>
<evidence type="ECO:0000256" key="5">
    <source>
        <dbReference type="ARBA" id="ARBA00023043"/>
    </source>
</evidence>
<evidence type="ECO:0000313" key="11">
    <source>
        <dbReference type="RefSeq" id="XP_034245206.1"/>
    </source>
</evidence>
<dbReference type="PROSITE" id="PS50088">
    <property type="entry name" value="ANK_REPEAT"/>
    <property type="match status" value="3"/>
</dbReference>
<gene>
    <name evidence="11" type="primary">LOC117647537</name>
</gene>
<evidence type="ECO:0000256" key="3">
    <source>
        <dbReference type="ARBA" id="ARBA00022695"/>
    </source>
</evidence>
<evidence type="ECO:0000313" key="10">
    <source>
        <dbReference type="Proteomes" id="UP000515158"/>
    </source>
</evidence>
<dbReference type="PANTHER" id="PTHR24171">
    <property type="entry name" value="ANKYRIN REPEAT DOMAIN-CONTAINING PROTEIN 39-RELATED"/>
    <property type="match status" value="1"/>
</dbReference>
<dbReference type="Proteomes" id="UP000515158">
    <property type="component" value="Unplaced"/>
</dbReference>
<evidence type="ECO:0000256" key="8">
    <source>
        <dbReference type="PROSITE-ProRule" id="PRU00023"/>
    </source>
</evidence>
<evidence type="ECO:0000256" key="2">
    <source>
        <dbReference type="ARBA" id="ARBA00022676"/>
    </source>
</evidence>
<dbReference type="GeneID" id="117647537"/>
<dbReference type="PANTHER" id="PTHR24171:SF8">
    <property type="entry name" value="BRCA1-ASSOCIATED RING DOMAIN PROTEIN 1"/>
    <property type="match status" value="1"/>
</dbReference>
<dbReference type="InterPro" id="IPR013761">
    <property type="entry name" value="SAM/pointed_sf"/>
</dbReference>
<dbReference type="AlphaFoldDB" id="A0A6P8Z5T3"/>
<dbReference type="InterPro" id="IPR002110">
    <property type="entry name" value="Ankyrin_rpt"/>
</dbReference>
<dbReference type="KEGG" id="tpal:117647537"/>
<comment type="catalytic activity">
    <reaction evidence="7">
        <text>NAD(+) + (ADP-D-ribosyl)n-acceptor = nicotinamide + (ADP-D-ribosyl)n+1-acceptor + H(+).</text>
        <dbReference type="EC" id="2.4.2.30"/>
    </reaction>
</comment>
<dbReference type="GO" id="GO:0070531">
    <property type="term" value="C:BRCA1-A complex"/>
    <property type="evidence" value="ECO:0007669"/>
    <property type="project" value="TreeGrafter"/>
</dbReference>
<feature type="repeat" description="ANK" evidence="8">
    <location>
        <begin position="40"/>
        <end position="72"/>
    </location>
</feature>
<evidence type="ECO:0000256" key="4">
    <source>
        <dbReference type="ARBA" id="ARBA00022737"/>
    </source>
</evidence>
<dbReference type="RefSeq" id="XP_034245206.1">
    <property type="nucleotide sequence ID" value="XM_034389315.1"/>
</dbReference>
<dbReference type="InterPro" id="IPR036770">
    <property type="entry name" value="Ankyrin_rpt-contain_sf"/>
</dbReference>
<dbReference type="SMART" id="SM00248">
    <property type="entry name" value="ANK"/>
    <property type="match status" value="4"/>
</dbReference>
<accession>A0A6P8Z5T3</accession>